<dbReference type="HOGENOM" id="CLU_009583_0_3_5"/>
<evidence type="ECO:0000313" key="5">
    <source>
        <dbReference type="EMBL" id="ADM09390.1"/>
    </source>
</evidence>
<evidence type="ECO:0000256" key="1">
    <source>
        <dbReference type="ARBA" id="ARBA00022676"/>
    </source>
</evidence>
<dbReference type="AlphaFoldDB" id="E0TI51"/>
<dbReference type="PANTHER" id="PTHR12526:SF510">
    <property type="entry name" value="D-INOSITOL 3-PHOSPHATE GLYCOSYLTRANSFERASE"/>
    <property type="match status" value="1"/>
</dbReference>
<dbReference type="Gene3D" id="3.40.50.2000">
    <property type="entry name" value="Glycogen Phosphorylase B"/>
    <property type="match status" value="2"/>
</dbReference>
<dbReference type="STRING" id="314260.PB2503_06622"/>
<dbReference type="Pfam" id="PF00534">
    <property type="entry name" value="Glycos_transf_1"/>
    <property type="match status" value="1"/>
</dbReference>
<dbReference type="EMBL" id="CP002156">
    <property type="protein sequence ID" value="ADM09390.1"/>
    <property type="molecule type" value="Genomic_DNA"/>
</dbReference>
<dbReference type="CDD" id="cd03819">
    <property type="entry name" value="GT4_WavL-like"/>
    <property type="match status" value="1"/>
</dbReference>
<reference evidence="6" key="1">
    <citation type="submission" date="2010-08" db="EMBL/GenBank/DDBJ databases">
        <title>Genome sequence of Parvularcula bermudensis HTCC2503.</title>
        <authorList>
            <person name="Kang D.-M."/>
            <person name="Oh H.-M."/>
            <person name="Cho J.-C."/>
        </authorList>
    </citation>
    <scope>NUCLEOTIDE SEQUENCE [LARGE SCALE GENOMIC DNA]</scope>
    <source>
        <strain evidence="6">ATCC BAA-594 / HTCC2503 / KCTC 12087</strain>
    </source>
</reference>
<organism evidence="5 6">
    <name type="scientific">Parvularcula bermudensis (strain ATCC BAA-594 / HTCC2503 / KCTC 12087)</name>
    <dbReference type="NCBI Taxonomy" id="314260"/>
    <lineage>
        <taxon>Bacteria</taxon>
        <taxon>Pseudomonadati</taxon>
        <taxon>Pseudomonadota</taxon>
        <taxon>Alphaproteobacteria</taxon>
        <taxon>Parvularculales</taxon>
        <taxon>Parvularculaceae</taxon>
        <taxon>Parvularcula</taxon>
    </lineage>
</organism>
<dbReference type="InterPro" id="IPR001296">
    <property type="entry name" value="Glyco_trans_1"/>
</dbReference>
<dbReference type="eggNOG" id="COG0438">
    <property type="taxonomic scope" value="Bacteria"/>
</dbReference>
<keyword evidence="1" id="KW-0328">Glycosyltransferase</keyword>
<dbReference type="CAZy" id="GT4">
    <property type="family name" value="Glycosyltransferase Family 4"/>
</dbReference>
<evidence type="ECO:0000256" key="2">
    <source>
        <dbReference type="ARBA" id="ARBA00022679"/>
    </source>
</evidence>
<keyword evidence="6" id="KW-1185">Reference proteome</keyword>
<gene>
    <name evidence="5" type="ordered locus">PB2503_06622</name>
</gene>
<accession>E0TI51</accession>
<evidence type="ECO:0000313" key="6">
    <source>
        <dbReference type="Proteomes" id="UP000001302"/>
    </source>
</evidence>
<dbReference type="KEGG" id="pbr:PB2503_06622"/>
<dbReference type="InterPro" id="IPR028098">
    <property type="entry name" value="Glyco_trans_4-like_N"/>
</dbReference>
<reference evidence="5 6" key="2">
    <citation type="journal article" date="2011" name="J. Bacteriol.">
        <title>Complete genome sequence of strain HTCC2503T of Parvularcula bermudensis, the type species of the order "Parvularculales" in the class Alphaproteobacteria.</title>
        <authorList>
            <person name="Oh H.M."/>
            <person name="Kang I."/>
            <person name="Vergin K.L."/>
            <person name="Kang D."/>
            <person name="Rhee K.H."/>
            <person name="Giovannoni S.J."/>
            <person name="Cho J.C."/>
        </authorList>
    </citation>
    <scope>NUCLEOTIDE SEQUENCE [LARGE SCALE GENOMIC DNA]</scope>
    <source>
        <strain evidence="6">ATCC BAA-594 / HTCC2503 / KCTC 12087</strain>
    </source>
</reference>
<dbReference type="Pfam" id="PF13439">
    <property type="entry name" value="Glyco_transf_4"/>
    <property type="match status" value="1"/>
</dbReference>
<dbReference type="PANTHER" id="PTHR12526">
    <property type="entry name" value="GLYCOSYLTRANSFERASE"/>
    <property type="match status" value="1"/>
</dbReference>
<keyword evidence="2 5" id="KW-0808">Transferase</keyword>
<name>E0TI51_PARBH</name>
<dbReference type="OrthoDB" id="5147801at2"/>
<feature type="domain" description="Glycosyltransferase subfamily 4-like N-terminal" evidence="4">
    <location>
        <begin position="19"/>
        <end position="178"/>
    </location>
</feature>
<dbReference type="GO" id="GO:0016757">
    <property type="term" value="F:glycosyltransferase activity"/>
    <property type="evidence" value="ECO:0007669"/>
    <property type="project" value="UniProtKB-KW"/>
</dbReference>
<dbReference type="Proteomes" id="UP000001302">
    <property type="component" value="Chromosome"/>
</dbReference>
<dbReference type="RefSeq" id="WP_013300364.1">
    <property type="nucleotide sequence ID" value="NC_014414.1"/>
</dbReference>
<sequence>MPDLRGVTVLQVIPTLETGGAERTTLEVGRALITAGARSLVVSEGGPLVESLVAEGTEHVSLPVASKNPLLLASNGTALRRLIAAEGVDLIHARSRAPAWSALMAARGAKIPFVTTYHGIYSGRTAPKRLYNSVMARGDAVIANSAYTAAAVARLYGAKPWFPPAARFVTIPRGADLSLFDPDQVTAAQRAAALAAFGGEGAFRVLMPGRLTSWKGQEDVVEAVAQLRPDGEPPLRVVLIGSAQGRDAYEDSLERRISDLGISDIVHIHGHWDDMPAAYDWADVTLSASRRPEAFGRVAVEAQAMGCPVIATAHGGSLETVDPAHGGTLVPPSAPDALSAALAQMLQRPPADREAMGAVARRRILREFSIEAMTSATLSVYRAVL</sequence>
<protein>
    <submittedName>
        <fullName evidence="5">Glycosyl transferase, group 1 family protein</fullName>
    </submittedName>
</protein>
<feature type="domain" description="Glycosyl transferase family 1" evidence="3">
    <location>
        <begin position="203"/>
        <end position="362"/>
    </location>
</feature>
<proteinExistence type="predicted"/>
<evidence type="ECO:0000259" key="4">
    <source>
        <dbReference type="Pfam" id="PF13439"/>
    </source>
</evidence>
<evidence type="ECO:0000259" key="3">
    <source>
        <dbReference type="Pfam" id="PF00534"/>
    </source>
</evidence>
<dbReference type="SUPFAM" id="SSF53756">
    <property type="entry name" value="UDP-Glycosyltransferase/glycogen phosphorylase"/>
    <property type="match status" value="1"/>
</dbReference>